<dbReference type="OrthoDB" id="31113at2759"/>
<dbReference type="InterPro" id="IPR006085">
    <property type="entry name" value="XPG_DNA_repair_N"/>
</dbReference>
<keyword evidence="12" id="KW-0539">Nucleus</keyword>
<keyword evidence="6" id="KW-0479">Metal-binding</keyword>
<dbReference type="STRING" id="195883.A0A482X0V7"/>
<keyword evidence="4" id="KW-0597">Phosphoprotein</keyword>
<dbReference type="InterPro" id="IPR019974">
    <property type="entry name" value="XPG_CS"/>
</dbReference>
<feature type="compositionally biased region" description="Basic and acidic residues" evidence="14">
    <location>
        <begin position="1090"/>
        <end position="1102"/>
    </location>
</feature>
<dbReference type="GO" id="GO:0017108">
    <property type="term" value="F:5'-flap endonuclease activity"/>
    <property type="evidence" value="ECO:0007669"/>
    <property type="project" value="UniProtKB-ARBA"/>
</dbReference>
<feature type="compositionally biased region" description="Basic residues" evidence="14">
    <location>
        <begin position="1139"/>
        <end position="1152"/>
    </location>
</feature>
<evidence type="ECO:0000256" key="2">
    <source>
        <dbReference type="ARBA" id="ARBA00004123"/>
    </source>
</evidence>
<evidence type="ECO:0000256" key="10">
    <source>
        <dbReference type="ARBA" id="ARBA00022842"/>
    </source>
</evidence>
<dbReference type="InterPro" id="IPR001044">
    <property type="entry name" value="XPG/Rad2_eukaryotes"/>
</dbReference>
<proteinExistence type="inferred from homology"/>
<organism evidence="17 18">
    <name type="scientific">Laodelphax striatellus</name>
    <name type="common">Small brown planthopper</name>
    <name type="synonym">Delphax striatella</name>
    <dbReference type="NCBI Taxonomy" id="195883"/>
    <lineage>
        <taxon>Eukaryota</taxon>
        <taxon>Metazoa</taxon>
        <taxon>Ecdysozoa</taxon>
        <taxon>Arthropoda</taxon>
        <taxon>Hexapoda</taxon>
        <taxon>Insecta</taxon>
        <taxon>Pterygota</taxon>
        <taxon>Neoptera</taxon>
        <taxon>Paraneoptera</taxon>
        <taxon>Hemiptera</taxon>
        <taxon>Auchenorrhyncha</taxon>
        <taxon>Fulgoroidea</taxon>
        <taxon>Delphacidae</taxon>
        <taxon>Criomorphinae</taxon>
        <taxon>Laodelphax</taxon>
    </lineage>
</organism>
<sequence>MGVHGLWKLLDPVGKPIPVETLENQVLAVDVSIWLHQLMKGFQDSTGSTVPNAHLVGLFHRICKLLFFRIKPVFVFDGGVPTLKKKTIANRNQLKDRAAIASEKARQQLLKNLLKQRAVGQVLQDLKAKPGALGSSQRQPDLYELPPIAEEIDNSEDSDDIKECSSSSEDDYKKKKKYKDLHTIDVKSAEFKALPADIRHDILTDLKETRKQNSWGRIHELPEDMGGFSSYQMNRLLKRRSVQVSLEEAEKEMGGHTLSLGDIEMLLTEQGVDTASSVAGRRIASDNVTRYVYANELLKEGKQPNSKSSGPKSSDVSKKNDEWEDEDEIMIIDDEIICTGAIKVKTEKEDESESLKNPLSETMQKIKVEEESDSSESAIFEDIVKEEMELRKQFATDDMGISQEQILLLIKEQKDSSKAKDLERFSEPSTSKEHEDTRFVEMRLNDSDHQAAESDHDDDTIAKDSQSKNPDYEVVDSDQIDKSGNNVEKGKFDVSRIQSSDKRDCRMENKEVLQRKDEFSSMTGDWERDSNSGIIKDVATPRISLKGSARDQENVQDVDNSSSVESLLINKGDLPVVVSEDNKDKSESIETSQQAKEKSKFDAESHEITVNSQKKAVDCNSDPHQSNKSNNTKTDDNSLDLITVSTGKKEDDSKVDRDSLEITVNTQKSAGDEGEDIFADIFSSDLKESGENIAKLLEKEGKRDVVEDVELMSSGTSCSDDVINEVISGDDTSLDDSEEVDKTNHKNSEEESRTDDENGKPHSSQYFKSSESNLKESSEISPETAAANREENSENVPNNEEGGQTEVDEPKKRILSTKELRGLQSILEKQEVELIQVQGREERLASTVTEQMRLEAEELLQLFGLPWIKAPMEAEAQCAFLDLVGLTQGTITDDSDIWLFGAHRVYKNFFNQKKYVLQFRSDDIKSFFKLSRGDLIELALLVGSDYTVGINGIGPVTALEIISTFRPPNSSGESILNTLQAFKDWLQHPSNSQTSQLARKLKDVELDEGFPSKDVVDAYLKPCVDESEEAFSWGSPDVDGLKSYAQRKFGWSPNKVDELLLPVIKSLTQKTSQTRIETFFNMRPAIPQHNDRVSRRVQRAVERMGGAGEEEEEEALAGGRRRRARHLLAEESDEGSAARGRRGRGGGKRGRGGIRDEIRTATEKDRFRSRQPRSKPKPAPLPLVTVIAGPSSAPADTRQATSTEFRHMPKPTAAPPREELIPQRERDRLEGLKRKIQAIQVLKSKKKKLKKVSRAPIKRQANLSESSGSSSD</sequence>
<keyword evidence="7" id="KW-0255">Endonuclease</keyword>
<dbReference type="GO" id="GO:0000400">
    <property type="term" value="F:four-way junction DNA binding"/>
    <property type="evidence" value="ECO:0007669"/>
    <property type="project" value="UniProtKB-ARBA"/>
</dbReference>
<dbReference type="GO" id="GO:0003697">
    <property type="term" value="F:single-stranded DNA binding"/>
    <property type="evidence" value="ECO:0007669"/>
    <property type="project" value="InterPro"/>
</dbReference>
<keyword evidence="8" id="KW-0227">DNA damage</keyword>
<evidence type="ECO:0000256" key="13">
    <source>
        <dbReference type="ARBA" id="ARBA00038112"/>
    </source>
</evidence>
<name>A0A482X0V7_LAOST</name>
<dbReference type="SMART" id="SM00484">
    <property type="entry name" value="XPGI"/>
    <property type="match status" value="1"/>
</dbReference>
<evidence type="ECO:0000256" key="7">
    <source>
        <dbReference type="ARBA" id="ARBA00022759"/>
    </source>
</evidence>
<dbReference type="InParanoid" id="A0A482X0V7"/>
<comment type="similarity">
    <text evidence="3">Belongs to the XPG/RAD2 endonuclease family. XPG subfamily.</text>
</comment>
<feature type="compositionally biased region" description="Basic residues" evidence="14">
    <location>
        <begin position="1243"/>
        <end position="1257"/>
    </location>
</feature>
<accession>A0A482X0V7</accession>
<dbReference type="CDD" id="cd09868">
    <property type="entry name" value="PIN_XPG_RAD2"/>
    <property type="match status" value="2"/>
</dbReference>
<feature type="domain" description="XPG-I" evidence="15">
    <location>
        <begin position="861"/>
        <end position="930"/>
    </location>
</feature>
<evidence type="ECO:0000256" key="8">
    <source>
        <dbReference type="ARBA" id="ARBA00022763"/>
    </source>
</evidence>
<dbReference type="PROSITE" id="PS00841">
    <property type="entry name" value="XPG_1"/>
    <property type="match status" value="1"/>
</dbReference>
<evidence type="ECO:0000259" key="15">
    <source>
        <dbReference type="SMART" id="SM00484"/>
    </source>
</evidence>
<feature type="region of interest" description="Disordered" evidence="14">
    <location>
        <begin position="1090"/>
        <end position="1272"/>
    </location>
</feature>
<dbReference type="InterPro" id="IPR029060">
    <property type="entry name" value="PIN-like_dom_sf"/>
</dbReference>
<dbReference type="FunCoup" id="A0A482X0V7">
    <property type="interactions" value="1389"/>
</dbReference>
<evidence type="ECO:0000256" key="9">
    <source>
        <dbReference type="ARBA" id="ARBA00022801"/>
    </source>
</evidence>
<feature type="compositionally biased region" description="Basic and acidic residues" evidence="14">
    <location>
        <begin position="488"/>
        <end position="530"/>
    </location>
</feature>
<feature type="compositionally biased region" description="Basic and acidic residues" evidence="14">
    <location>
        <begin position="740"/>
        <end position="760"/>
    </location>
</feature>
<feature type="region of interest" description="Disordered" evidence="14">
    <location>
        <begin position="712"/>
        <end position="812"/>
    </location>
</feature>
<dbReference type="CDD" id="cd09904">
    <property type="entry name" value="H3TH_XPG"/>
    <property type="match status" value="1"/>
</dbReference>
<dbReference type="InterPro" id="IPR006086">
    <property type="entry name" value="XPG-I_dom"/>
</dbReference>
<feature type="domain" description="XPG N-terminal" evidence="16">
    <location>
        <begin position="1"/>
        <end position="98"/>
    </location>
</feature>
<comment type="subcellular location">
    <subcellularLocation>
        <location evidence="2">Nucleus</location>
    </subcellularLocation>
</comment>
<evidence type="ECO:0000256" key="1">
    <source>
        <dbReference type="ARBA" id="ARBA00001946"/>
    </source>
</evidence>
<dbReference type="SMR" id="A0A482X0V7"/>
<feature type="compositionally biased region" description="Basic and acidic residues" evidence="14">
    <location>
        <begin position="1153"/>
        <end position="1168"/>
    </location>
</feature>
<dbReference type="InterPro" id="IPR006084">
    <property type="entry name" value="XPG/Rad2"/>
</dbReference>
<dbReference type="GO" id="GO:0046872">
    <property type="term" value="F:metal ion binding"/>
    <property type="evidence" value="ECO:0007669"/>
    <property type="project" value="UniProtKB-KW"/>
</dbReference>
<dbReference type="Gene3D" id="3.40.50.1010">
    <property type="entry name" value="5'-nuclease"/>
    <property type="match status" value="2"/>
</dbReference>
<feature type="compositionally biased region" description="Basic and acidic residues" evidence="14">
    <location>
        <begin position="1216"/>
        <end position="1233"/>
    </location>
</feature>
<keyword evidence="10" id="KW-0460">Magnesium</keyword>
<feature type="region of interest" description="Disordered" evidence="14">
    <location>
        <begin position="299"/>
        <end position="325"/>
    </location>
</feature>
<dbReference type="GO" id="GO:0008821">
    <property type="term" value="F:crossover junction DNA endonuclease activity"/>
    <property type="evidence" value="ECO:0007669"/>
    <property type="project" value="UniProtKB-ARBA"/>
</dbReference>
<dbReference type="EMBL" id="QKKF02019844">
    <property type="protein sequence ID" value="RZF39497.1"/>
    <property type="molecule type" value="Genomic_DNA"/>
</dbReference>
<reference evidence="17 18" key="1">
    <citation type="journal article" date="2017" name="Gigascience">
        <title>Genome sequence of the small brown planthopper, Laodelphax striatellus.</title>
        <authorList>
            <person name="Zhu J."/>
            <person name="Jiang F."/>
            <person name="Wang X."/>
            <person name="Yang P."/>
            <person name="Bao Y."/>
            <person name="Zhao W."/>
            <person name="Wang W."/>
            <person name="Lu H."/>
            <person name="Wang Q."/>
            <person name="Cui N."/>
            <person name="Li J."/>
            <person name="Chen X."/>
            <person name="Luo L."/>
            <person name="Yu J."/>
            <person name="Kang L."/>
            <person name="Cui F."/>
        </authorList>
    </citation>
    <scope>NUCLEOTIDE SEQUENCE [LARGE SCALE GENOMIC DNA]</scope>
    <source>
        <strain evidence="17">Lst14</strain>
    </source>
</reference>
<dbReference type="Proteomes" id="UP000291343">
    <property type="component" value="Unassembled WGS sequence"/>
</dbReference>
<evidence type="ECO:0000313" key="18">
    <source>
        <dbReference type="Proteomes" id="UP000291343"/>
    </source>
</evidence>
<keyword evidence="9" id="KW-0378">Hydrolase</keyword>
<comment type="caution">
    <text evidence="17">The sequence shown here is derived from an EMBL/GenBank/DDBJ whole genome shotgun (WGS) entry which is preliminary data.</text>
</comment>
<dbReference type="InterPro" id="IPR008918">
    <property type="entry name" value="HhH2"/>
</dbReference>
<feature type="compositionally biased region" description="Basic and acidic residues" evidence="14">
    <location>
        <begin position="595"/>
        <end position="607"/>
    </location>
</feature>
<dbReference type="FunFam" id="1.10.150.20:FF:000030">
    <property type="entry name" value="Flap endonuclease GEN-like 1"/>
    <property type="match status" value="1"/>
</dbReference>
<gene>
    <name evidence="17" type="ORF">LSTR_LSTR001018</name>
</gene>
<keyword evidence="5" id="KW-0540">Nuclease</keyword>
<evidence type="ECO:0000259" key="16">
    <source>
        <dbReference type="SMART" id="SM00485"/>
    </source>
</evidence>
<dbReference type="InterPro" id="IPR036279">
    <property type="entry name" value="5-3_exonuclease_C_sf"/>
</dbReference>
<dbReference type="SMART" id="SM00485">
    <property type="entry name" value="XPGN"/>
    <property type="match status" value="1"/>
</dbReference>
<dbReference type="PANTHER" id="PTHR16171:SF7">
    <property type="entry name" value="DNA REPAIR PROTEIN RAD2"/>
    <property type="match status" value="1"/>
</dbReference>
<feature type="region of interest" description="Disordered" evidence="14">
    <location>
        <begin position="412"/>
        <end position="657"/>
    </location>
</feature>
<dbReference type="AlphaFoldDB" id="A0A482X0V7"/>
<dbReference type="PANTHER" id="PTHR16171">
    <property type="entry name" value="DNA REPAIR PROTEIN COMPLEMENTING XP-G CELLS-RELATED"/>
    <property type="match status" value="1"/>
</dbReference>
<dbReference type="GO" id="GO:0005634">
    <property type="term" value="C:nucleus"/>
    <property type="evidence" value="ECO:0007669"/>
    <property type="project" value="UniProtKB-SubCell"/>
</dbReference>
<dbReference type="SMART" id="SM00279">
    <property type="entry name" value="HhH2"/>
    <property type="match status" value="1"/>
</dbReference>
<evidence type="ECO:0000256" key="5">
    <source>
        <dbReference type="ARBA" id="ARBA00022722"/>
    </source>
</evidence>
<dbReference type="PRINTS" id="PR00853">
    <property type="entry name" value="XPGRADSUPER"/>
</dbReference>
<dbReference type="PRINTS" id="PR00066">
    <property type="entry name" value="XRODRMPGMNTG"/>
</dbReference>
<evidence type="ECO:0000256" key="3">
    <source>
        <dbReference type="ARBA" id="ARBA00005283"/>
    </source>
</evidence>
<feature type="compositionally biased region" description="Polar residues" evidence="14">
    <location>
        <begin position="622"/>
        <end position="632"/>
    </location>
</feature>
<dbReference type="Pfam" id="PF00752">
    <property type="entry name" value="XPG_N"/>
    <property type="match status" value="1"/>
</dbReference>
<dbReference type="SUPFAM" id="SSF47807">
    <property type="entry name" value="5' to 3' exonuclease, C-terminal subdomain"/>
    <property type="match status" value="1"/>
</dbReference>
<evidence type="ECO:0000256" key="14">
    <source>
        <dbReference type="SAM" id="MobiDB-lite"/>
    </source>
</evidence>
<feature type="region of interest" description="Disordered" evidence="14">
    <location>
        <begin position="347"/>
        <end position="376"/>
    </location>
</feature>
<evidence type="ECO:0000256" key="11">
    <source>
        <dbReference type="ARBA" id="ARBA00023204"/>
    </source>
</evidence>
<evidence type="ECO:0000313" key="17">
    <source>
        <dbReference type="EMBL" id="RZF39497.1"/>
    </source>
</evidence>
<dbReference type="GO" id="GO:0006289">
    <property type="term" value="P:nucleotide-excision repair"/>
    <property type="evidence" value="ECO:0007669"/>
    <property type="project" value="InterPro"/>
</dbReference>
<dbReference type="Pfam" id="PF00867">
    <property type="entry name" value="XPG_I"/>
    <property type="match status" value="1"/>
</dbReference>
<comment type="similarity">
    <text evidence="13">Belongs to the XPG/RAD2 endonuclease family. GEN subfamily.</text>
</comment>
<feature type="compositionally biased region" description="Basic and acidic residues" evidence="14">
    <location>
        <begin position="412"/>
        <end position="466"/>
    </location>
</feature>
<evidence type="ECO:0000256" key="12">
    <source>
        <dbReference type="ARBA" id="ARBA00023242"/>
    </source>
</evidence>
<feature type="compositionally biased region" description="Basic and acidic residues" evidence="14">
    <location>
        <begin position="647"/>
        <end position="657"/>
    </location>
</feature>
<keyword evidence="18" id="KW-1185">Reference proteome</keyword>
<feature type="compositionally biased region" description="Polar residues" evidence="14">
    <location>
        <begin position="1261"/>
        <end position="1272"/>
    </location>
</feature>
<keyword evidence="11" id="KW-0234">DNA repair</keyword>
<dbReference type="SUPFAM" id="SSF88723">
    <property type="entry name" value="PIN domain-like"/>
    <property type="match status" value="1"/>
</dbReference>
<comment type="cofactor">
    <cofactor evidence="1">
        <name>Mg(2+)</name>
        <dbReference type="ChEBI" id="CHEBI:18420"/>
    </cofactor>
</comment>
<evidence type="ECO:0000256" key="6">
    <source>
        <dbReference type="ARBA" id="ARBA00022723"/>
    </source>
</evidence>
<feature type="compositionally biased region" description="Polar residues" evidence="14">
    <location>
        <begin position="555"/>
        <end position="565"/>
    </location>
</feature>
<dbReference type="Gene3D" id="1.10.150.20">
    <property type="entry name" value="5' to 3' exonuclease, C-terminal subdomain"/>
    <property type="match status" value="1"/>
</dbReference>
<evidence type="ECO:0008006" key="19">
    <source>
        <dbReference type="Google" id="ProtNLM"/>
    </source>
</evidence>
<protein>
    <recommendedName>
        <fullName evidence="19">XPG-I domain-containing protein</fullName>
    </recommendedName>
</protein>
<evidence type="ECO:0000256" key="4">
    <source>
        <dbReference type="ARBA" id="ARBA00022553"/>
    </source>
</evidence>